<dbReference type="SUPFAM" id="SSF56112">
    <property type="entry name" value="Protein kinase-like (PK-like)"/>
    <property type="match status" value="1"/>
</dbReference>
<dbReference type="PROSITE" id="PS00107">
    <property type="entry name" value="PROTEIN_KINASE_ATP"/>
    <property type="match status" value="1"/>
</dbReference>
<evidence type="ECO:0000256" key="6">
    <source>
        <dbReference type="ARBA" id="ARBA00022737"/>
    </source>
</evidence>
<dbReference type="InterPro" id="IPR032675">
    <property type="entry name" value="LRR_dom_sf"/>
</dbReference>
<dbReference type="Gene3D" id="3.30.200.20">
    <property type="entry name" value="Phosphorylase Kinase, domain 1"/>
    <property type="match status" value="1"/>
</dbReference>
<feature type="binding site" evidence="13">
    <location>
        <position position="751"/>
    </location>
    <ligand>
        <name>ATP</name>
        <dbReference type="ChEBI" id="CHEBI:30616"/>
    </ligand>
</feature>
<organism evidence="15 16">
    <name type="scientific">Ceratopteris richardii</name>
    <name type="common">Triangle waterfern</name>
    <dbReference type="NCBI Taxonomy" id="49495"/>
    <lineage>
        <taxon>Eukaryota</taxon>
        <taxon>Viridiplantae</taxon>
        <taxon>Streptophyta</taxon>
        <taxon>Embryophyta</taxon>
        <taxon>Tracheophyta</taxon>
        <taxon>Polypodiopsida</taxon>
        <taxon>Polypodiidae</taxon>
        <taxon>Polypodiales</taxon>
        <taxon>Pteridineae</taxon>
        <taxon>Pteridaceae</taxon>
        <taxon>Parkerioideae</taxon>
        <taxon>Ceratopteris</taxon>
    </lineage>
</organism>
<dbReference type="CDD" id="cd14066">
    <property type="entry name" value="STKc_IRAK"/>
    <property type="match status" value="1"/>
</dbReference>
<dbReference type="GO" id="GO:0016020">
    <property type="term" value="C:membrane"/>
    <property type="evidence" value="ECO:0007669"/>
    <property type="project" value="UniProtKB-SubCell"/>
</dbReference>
<keyword evidence="5" id="KW-0732">Signal</keyword>
<dbReference type="Pfam" id="PF00069">
    <property type="entry name" value="Pkinase"/>
    <property type="match status" value="1"/>
</dbReference>
<evidence type="ECO:0000256" key="1">
    <source>
        <dbReference type="ARBA" id="ARBA00004479"/>
    </source>
</evidence>
<evidence type="ECO:0000256" key="13">
    <source>
        <dbReference type="PROSITE-ProRule" id="PRU10141"/>
    </source>
</evidence>
<gene>
    <name evidence="15" type="ORF">KP509_31G064200</name>
</gene>
<dbReference type="Pfam" id="PF00560">
    <property type="entry name" value="LRR_1"/>
    <property type="match status" value="4"/>
</dbReference>
<keyword evidence="8 13" id="KW-0067">ATP-binding</keyword>
<keyword evidence="2" id="KW-0597">Phosphoprotein</keyword>
<dbReference type="SMART" id="SM00369">
    <property type="entry name" value="LRR_TYP"/>
    <property type="match status" value="8"/>
</dbReference>
<evidence type="ECO:0000256" key="4">
    <source>
        <dbReference type="ARBA" id="ARBA00022692"/>
    </source>
</evidence>
<name>A0A8T2QYM1_CERRI</name>
<evidence type="ECO:0000256" key="8">
    <source>
        <dbReference type="ARBA" id="ARBA00022840"/>
    </source>
</evidence>
<dbReference type="InterPro" id="IPR017441">
    <property type="entry name" value="Protein_kinase_ATP_BS"/>
</dbReference>
<keyword evidence="6" id="KW-0677">Repeat</keyword>
<dbReference type="OrthoDB" id="676979at2759"/>
<evidence type="ECO:0000256" key="5">
    <source>
        <dbReference type="ARBA" id="ARBA00022729"/>
    </source>
</evidence>
<evidence type="ECO:0000256" key="11">
    <source>
        <dbReference type="ARBA" id="ARBA00023170"/>
    </source>
</evidence>
<reference evidence="15" key="1">
    <citation type="submission" date="2021-08" db="EMBL/GenBank/DDBJ databases">
        <title>WGS assembly of Ceratopteris richardii.</title>
        <authorList>
            <person name="Marchant D.B."/>
            <person name="Chen G."/>
            <person name="Jenkins J."/>
            <person name="Shu S."/>
            <person name="Leebens-Mack J."/>
            <person name="Grimwood J."/>
            <person name="Schmutz J."/>
            <person name="Soltis P."/>
            <person name="Soltis D."/>
            <person name="Chen Z.-H."/>
        </authorList>
    </citation>
    <scope>NUCLEOTIDE SEQUENCE</scope>
    <source>
        <strain evidence="15">Whitten #5841</strain>
        <tissue evidence="15">Leaf</tissue>
    </source>
</reference>
<dbReference type="Gene3D" id="1.10.510.10">
    <property type="entry name" value="Transferase(Phosphotransferase) domain 1"/>
    <property type="match status" value="1"/>
</dbReference>
<dbReference type="FunFam" id="3.80.10.10:FF:000275">
    <property type="entry name" value="Leucine-rich repeat receptor-like protein kinase"/>
    <property type="match status" value="1"/>
</dbReference>
<evidence type="ECO:0000259" key="14">
    <source>
        <dbReference type="PROSITE" id="PS50011"/>
    </source>
</evidence>
<evidence type="ECO:0000256" key="7">
    <source>
        <dbReference type="ARBA" id="ARBA00022741"/>
    </source>
</evidence>
<evidence type="ECO:0000256" key="9">
    <source>
        <dbReference type="ARBA" id="ARBA00022989"/>
    </source>
</evidence>
<feature type="domain" description="Protein kinase" evidence="14">
    <location>
        <begin position="722"/>
        <end position="997"/>
    </location>
</feature>
<evidence type="ECO:0000313" key="15">
    <source>
        <dbReference type="EMBL" id="KAH7289222.1"/>
    </source>
</evidence>
<proteinExistence type="predicted"/>
<evidence type="ECO:0000256" key="10">
    <source>
        <dbReference type="ARBA" id="ARBA00023136"/>
    </source>
</evidence>
<dbReference type="GO" id="GO:0005524">
    <property type="term" value="F:ATP binding"/>
    <property type="evidence" value="ECO:0007669"/>
    <property type="project" value="UniProtKB-UniRule"/>
</dbReference>
<comment type="caution">
    <text evidence="15">The sequence shown here is derived from an EMBL/GenBank/DDBJ whole genome shotgun (WGS) entry which is preliminary data.</text>
</comment>
<dbReference type="InterPro" id="IPR003591">
    <property type="entry name" value="Leu-rich_rpt_typical-subtyp"/>
</dbReference>
<dbReference type="AlphaFoldDB" id="A0A8T2QYM1"/>
<dbReference type="OMA" id="IAPEFTC"/>
<evidence type="ECO:0000256" key="3">
    <source>
        <dbReference type="ARBA" id="ARBA00022614"/>
    </source>
</evidence>
<dbReference type="FunFam" id="3.80.10.10:FF:000041">
    <property type="entry name" value="LRR receptor-like serine/threonine-protein kinase ERECTA"/>
    <property type="match status" value="1"/>
</dbReference>
<keyword evidence="10" id="KW-0472">Membrane</keyword>
<dbReference type="EMBL" id="CM035436">
    <property type="protein sequence ID" value="KAH7289222.1"/>
    <property type="molecule type" value="Genomic_DNA"/>
</dbReference>
<evidence type="ECO:0000313" key="16">
    <source>
        <dbReference type="Proteomes" id="UP000825935"/>
    </source>
</evidence>
<sequence length="1003" mass="110026">MMDSKRSFMKNMKWVNIFHQWTSMMLLCLFMTLPSSSSVFLNDDVLGLIVFKADLMDPTKALRSWVEDDESPCNWTGIVCNPQTGRVISLDLKGFSLSGHIGWGLGKVTYLQTLSLAHNNLSGTISSNVAQLSLLKSLDLSHNVFSGPVDAALGTLSFLKHLDLSYNLLSGVIPPAFFSKCGSLNYLSLRNNRLEGTIPSTALSCTALRTLDLSRNRLNEVLPTRMETLTGLEMLDLSYNLIPGPMPIMLPPKLVDLRIQSNQLSGGISPQISNCSSLQSIDLSSNFLSSELPSSMHSMTSLTFLQVSDNNLSGNVPNWINSLVSLRVLNMSHNAFHGQIPSALGFLKFLEVADISHNKLSGPISPKLSSCLSMKYIDLSSNKLNGPIPGNIVSTGLISLNLADNLLAGELSKSFFRQCNSLQILNLAQNHLSGLFPAVPACAKMVYLNISNNLFQGDISNISQCSQLVTLDLSHNQLSGNVPAWFQKDCELSILFLQRNKLIGSIPSSIGNCSSLGEIDLSDNNLQGSIPPQLSNLKQLKALDLSHNNLTGELPQALDEMHNLTRFNVSYNRLQGPIPDNGVYAQFNASSYDGNPGLCGPMIKLPCPSVMPKPIFLNPDYSKPHQMGSANPWNTIEHTHMLSASAILAIAAAAAISVGVVIISVLNGYAKDLVPKSYSDILRSNLSPTPSPENSGGKLVMFSQNSYPRAEEWITSAHHVLLNKESELGRGGFGTVYKAVLGDGRIVAIRKLMTSSMVKSQEEFAKEMQILGSVKHPSLLKLQGYYWTPQLQLLIYDFIANGNLYSKLHERTATDSPITWTRRFRIALGVARGLAHLHHMCQPQIIHYNVKSSNVLLDDDYNPQLADYGLANLLPMLDKYLMSSKYQSALGYMAPEFACQSSRINEKCDVYGYGIMVLELVTGRHPIAYREDDVLILCDHVRSLLDEDKALSCVDQSLQDYAEEEVLPMIKLGLICTSQVPSNRPSMAEVVQILEIIRTGGGN</sequence>
<dbReference type="PRINTS" id="PR00019">
    <property type="entry name" value="LEURICHRPT"/>
</dbReference>
<keyword evidence="12" id="KW-0325">Glycoprotein</keyword>
<dbReference type="GO" id="GO:0004672">
    <property type="term" value="F:protein kinase activity"/>
    <property type="evidence" value="ECO:0007669"/>
    <property type="project" value="InterPro"/>
</dbReference>
<dbReference type="FunFam" id="3.30.200.20:FF:000295">
    <property type="entry name" value="probable LRR receptor-like serine/threonine-protein kinase IRK"/>
    <property type="match status" value="1"/>
</dbReference>
<keyword evidence="7 13" id="KW-0547">Nucleotide-binding</keyword>
<dbReference type="InterPro" id="IPR001611">
    <property type="entry name" value="Leu-rich_rpt"/>
</dbReference>
<comment type="subcellular location">
    <subcellularLocation>
        <location evidence="1">Membrane</location>
        <topology evidence="1">Single-pass type I membrane protein</topology>
    </subcellularLocation>
</comment>
<dbReference type="FunFam" id="1.10.510.10:FF:000267">
    <property type="entry name" value="probable LRR receptor-like serine/threonine-protein kinase IRK"/>
    <property type="match status" value="1"/>
</dbReference>
<dbReference type="Gene3D" id="3.80.10.10">
    <property type="entry name" value="Ribonuclease Inhibitor"/>
    <property type="match status" value="4"/>
</dbReference>
<dbReference type="PANTHER" id="PTHR48010:SF19">
    <property type="entry name" value="PROTEIN KINASE DOMAIN-CONTAINING PROTEIN"/>
    <property type="match status" value="1"/>
</dbReference>
<keyword evidence="3" id="KW-0433">Leucine-rich repeat</keyword>
<dbReference type="InterPro" id="IPR000719">
    <property type="entry name" value="Prot_kinase_dom"/>
</dbReference>
<protein>
    <recommendedName>
        <fullName evidence="14">Protein kinase domain-containing protein</fullName>
    </recommendedName>
</protein>
<keyword evidence="9" id="KW-1133">Transmembrane helix</keyword>
<dbReference type="Pfam" id="PF08263">
    <property type="entry name" value="LRRNT_2"/>
    <property type="match status" value="1"/>
</dbReference>
<dbReference type="InterPro" id="IPR011009">
    <property type="entry name" value="Kinase-like_dom_sf"/>
</dbReference>
<evidence type="ECO:0000256" key="12">
    <source>
        <dbReference type="ARBA" id="ARBA00023180"/>
    </source>
</evidence>
<dbReference type="PANTHER" id="PTHR48010">
    <property type="entry name" value="OS05G0588300 PROTEIN"/>
    <property type="match status" value="1"/>
</dbReference>
<dbReference type="InterPro" id="IPR050994">
    <property type="entry name" value="At_inactive_RLKs"/>
</dbReference>
<dbReference type="SUPFAM" id="SSF52058">
    <property type="entry name" value="L domain-like"/>
    <property type="match status" value="1"/>
</dbReference>
<evidence type="ECO:0000256" key="2">
    <source>
        <dbReference type="ARBA" id="ARBA00022553"/>
    </source>
</evidence>
<accession>A0A8T2QYM1</accession>
<dbReference type="SUPFAM" id="SSF52047">
    <property type="entry name" value="RNI-like"/>
    <property type="match status" value="1"/>
</dbReference>
<keyword evidence="16" id="KW-1185">Reference proteome</keyword>
<dbReference type="Pfam" id="PF13855">
    <property type="entry name" value="LRR_8"/>
    <property type="match status" value="3"/>
</dbReference>
<dbReference type="Proteomes" id="UP000825935">
    <property type="component" value="Chromosome 31"/>
</dbReference>
<keyword evidence="11" id="KW-0675">Receptor</keyword>
<keyword evidence="4" id="KW-0812">Transmembrane</keyword>
<dbReference type="PROSITE" id="PS50011">
    <property type="entry name" value="PROTEIN_KINASE_DOM"/>
    <property type="match status" value="1"/>
</dbReference>
<dbReference type="InterPro" id="IPR013210">
    <property type="entry name" value="LRR_N_plant-typ"/>
</dbReference>
<dbReference type="FunFam" id="3.80.10.10:FF:000317">
    <property type="entry name" value="Inactive leucine-rich repeat receptor-like protein kinase"/>
    <property type="match status" value="1"/>
</dbReference>